<dbReference type="InterPro" id="IPR035644">
    <property type="entry name" value="MraZ_C"/>
</dbReference>
<evidence type="ECO:0000256" key="1">
    <source>
        <dbReference type="ARBA" id="ARBA00013860"/>
    </source>
</evidence>
<feature type="domain" description="SpoVT-AbrB" evidence="8">
    <location>
        <begin position="81"/>
        <end position="124"/>
    </location>
</feature>
<comment type="similarity">
    <text evidence="7">Belongs to the MraZ family.</text>
</comment>
<dbReference type="EMBL" id="FOGN01000001">
    <property type="protein sequence ID" value="SER46753.1"/>
    <property type="molecule type" value="Genomic_DNA"/>
</dbReference>
<keyword evidence="4 7" id="KW-0805">Transcription regulation</keyword>
<dbReference type="InterPro" id="IPR035642">
    <property type="entry name" value="MraZ_N"/>
</dbReference>
<dbReference type="AlphaFoldDB" id="A0A031MJ34"/>
<protein>
    <recommendedName>
        <fullName evidence="1 7">Transcriptional regulator MraZ</fullName>
    </recommendedName>
</protein>
<dbReference type="SUPFAM" id="SSF89447">
    <property type="entry name" value="AbrB/MazE/MraZ-like"/>
    <property type="match status" value="1"/>
</dbReference>
<dbReference type="OrthoDB" id="9807753at2"/>
<dbReference type="InterPro" id="IPR037914">
    <property type="entry name" value="SpoVT-AbrB_sf"/>
</dbReference>
<feature type="domain" description="SpoVT-AbrB" evidence="8">
    <location>
        <begin position="5"/>
        <end position="52"/>
    </location>
</feature>
<organism evidence="11 14">
    <name type="scientific">Halopseudomonas bauzanensis</name>
    <dbReference type="NCBI Taxonomy" id="653930"/>
    <lineage>
        <taxon>Bacteria</taxon>
        <taxon>Pseudomonadati</taxon>
        <taxon>Pseudomonadota</taxon>
        <taxon>Gammaproteobacteria</taxon>
        <taxon>Pseudomonadales</taxon>
        <taxon>Pseudomonadaceae</taxon>
        <taxon>Halopseudomonas</taxon>
    </lineage>
</organism>
<reference evidence="12 13" key="1">
    <citation type="submission" date="2016-10" db="EMBL/GenBank/DDBJ databases">
        <authorList>
            <person name="de Groot N.N."/>
        </authorList>
    </citation>
    <scope>NUCLEOTIDE SEQUENCE [LARGE SCALE GENOMIC DNA]</scope>
    <source>
        <strain evidence="10 12">CGMCC 1.9095</strain>
        <strain evidence="9 13">DSM 22558</strain>
    </source>
</reference>
<reference evidence="11 14" key="2">
    <citation type="submission" date="2019-04" db="EMBL/GenBank/DDBJ databases">
        <title>Crypto-aerobic microbial life in anoxic (sulfidic) marine sediments.</title>
        <authorList>
            <person name="Bhattacharya S."/>
            <person name="Roy C."/>
            <person name="Mondal N."/>
            <person name="Sarkar J."/>
            <person name="Mandal S."/>
            <person name="Rameez M.J."/>
            <person name="Ghosh W."/>
        </authorList>
    </citation>
    <scope>NUCLEOTIDE SEQUENCE [LARGE SCALE GENOMIC DNA]</scope>
    <source>
        <strain evidence="11 14">SBBB</strain>
    </source>
</reference>
<comment type="subunit">
    <text evidence="7">Forms oligomers.</text>
</comment>
<dbReference type="GO" id="GO:0009295">
    <property type="term" value="C:nucleoid"/>
    <property type="evidence" value="ECO:0007669"/>
    <property type="project" value="UniProtKB-SubCell"/>
</dbReference>
<dbReference type="CDD" id="cd16320">
    <property type="entry name" value="MraZ_N"/>
    <property type="match status" value="1"/>
</dbReference>
<dbReference type="GO" id="GO:0003700">
    <property type="term" value="F:DNA-binding transcription factor activity"/>
    <property type="evidence" value="ECO:0007669"/>
    <property type="project" value="UniProtKB-UniRule"/>
</dbReference>
<keyword evidence="12" id="KW-1185">Reference proteome</keyword>
<keyword evidence="5 7" id="KW-0238">DNA-binding</keyword>
<proteinExistence type="inferred from homology"/>
<dbReference type="PANTHER" id="PTHR34701:SF1">
    <property type="entry name" value="TRANSCRIPTIONAL REGULATOR MRAZ"/>
    <property type="match status" value="1"/>
</dbReference>
<evidence type="ECO:0000256" key="2">
    <source>
        <dbReference type="ARBA" id="ARBA00022490"/>
    </source>
</evidence>
<dbReference type="PROSITE" id="PS51740">
    <property type="entry name" value="SPOVT_ABRB"/>
    <property type="match status" value="2"/>
</dbReference>
<keyword evidence="6 7" id="KW-0804">Transcription</keyword>
<gene>
    <name evidence="7 11" type="primary">mraZ</name>
    <name evidence="11" type="ORF">FA869_04820</name>
    <name evidence="10" type="ORF">SAMN04487855_0979</name>
    <name evidence="9" type="ORF">SAMN05216589_0646</name>
</gene>
<dbReference type="HAMAP" id="MF_01008">
    <property type="entry name" value="MraZ"/>
    <property type="match status" value="1"/>
</dbReference>
<dbReference type="InterPro" id="IPR038619">
    <property type="entry name" value="MraZ_sf"/>
</dbReference>
<dbReference type="InterPro" id="IPR007159">
    <property type="entry name" value="SpoVT-AbrB_dom"/>
</dbReference>
<comment type="subcellular location">
    <subcellularLocation>
        <location evidence="7">Cytoplasm</location>
        <location evidence="7">Nucleoid</location>
    </subcellularLocation>
</comment>
<dbReference type="Gene3D" id="3.40.1550.20">
    <property type="entry name" value="Transcriptional regulator MraZ domain"/>
    <property type="match status" value="1"/>
</dbReference>
<dbReference type="NCBIfam" id="TIGR00242">
    <property type="entry name" value="division/cell wall cluster transcriptional repressor MraZ"/>
    <property type="match status" value="1"/>
</dbReference>
<dbReference type="GO" id="GO:0005737">
    <property type="term" value="C:cytoplasm"/>
    <property type="evidence" value="ECO:0007669"/>
    <property type="project" value="UniProtKB-UniRule"/>
</dbReference>
<evidence type="ECO:0000313" key="12">
    <source>
        <dbReference type="Proteomes" id="UP000186599"/>
    </source>
</evidence>
<dbReference type="GO" id="GO:2000143">
    <property type="term" value="P:negative regulation of DNA-templated transcription initiation"/>
    <property type="evidence" value="ECO:0007669"/>
    <property type="project" value="TreeGrafter"/>
</dbReference>
<dbReference type="EMBL" id="FOUA01000001">
    <property type="protein sequence ID" value="SFL74017.1"/>
    <property type="molecule type" value="Genomic_DNA"/>
</dbReference>
<dbReference type="Proteomes" id="UP000186904">
    <property type="component" value="Unassembled WGS sequence"/>
</dbReference>
<evidence type="ECO:0000256" key="7">
    <source>
        <dbReference type="HAMAP-Rule" id="MF_01008"/>
    </source>
</evidence>
<evidence type="ECO:0000313" key="13">
    <source>
        <dbReference type="Proteomes" id="UP000186904"/>
    </source>
</evidence>
<evidence type="ECO:0000256" key="5">
    <source>
        <dbReference type="ARBA" id="ARBA00023125"/>
    </source>
</evidence>
<dbReference type="PANTHER" id="PTHR34701">
    <property type="entry name" value="TRANSCRIPTIONAL REGULATOR MRAZ"/>
    <property type="match status" value="1"/>
</dbReference>
<name>A0A031MJ34_9GAMM</name>
<dbReference type="InterPro" id="IPR020603">
    <property type="entry name" value="MraZ_dom"/>
</dbReference>
<dbReference type="STRING" id="653930.SAMN05216589_0646"/>
<evidence type="ECO:0000256" key="3">
    <source>
        <dbReference type="ARBA" id="ARBA00022737"/>
    </source>
</evidence>
<dbReference type="GO" id="GO:0000976">
    <property type="term" value="F:transcription cis-regulatory region binding"/>
    <property type="evidence" value="ECO:0007669"/>
    <property type="project" value="TreeGrafter"/>
</dbReference>
<evidence type="ECO:0000313" key="10">
    <source>
        <dbReference type="EMBL" id="SFL74017.1"/>
    </source>
</evidence>
<sequence>MFRGANAINLDAKGRLAMPARYRDRLLDSCGGQLVATIALEERCLWIYPMHEWEAVEQQLRKAPNMHPAVKRLNRLLIGNANEIELDSHGRFVVPPLLRDHAGLDKKVMLVGQLSKFELWSEEVWQATTAAYLEEEQDVGELPAELHSLSL</sequence>
<keyword evidence="2 7" id="KW-0963">Cytoplasm</keyword>
<dbReference type="Proteomes" id="UP000186599">
    <property type="component" value="Unassembled WGS sequence"/>
</dbReference>
<dbReference type="RefSeq" id="WP_036989437.1">
    <property type="nucleotide sequence ID" value="NZ_FOGN01000001.1"/>
</dbReference>
<evidence type="ECO:0000259" key="8">
    <source>
        <dbReference type="PROSITE" id="PS51740"/>
    </source>
</evidence>
<evidence type="ECO:0000313" key="11">
    <source>
        <dbReference type="EMBL" id="TKA93488.1"/>
    </source>
</evidence>
<keyword evidence="3" id="KW-0677">Repeat</keyword>
<evidence type="ECO:0000313" key="14">
    <source>
        <dbReference type="Proteomes" id="UP000305198"/>
    </source>
</evidence>
<dbReference type="Proteomes" id="UP000305198">
    <property type="component" value="Unassembled WGS sequence"/>
</dbReference>
<dbReference type="CDD" id="cd16321">
    <property type="entry name" value="MraZ_C"/>
    <property type="match status" value="1"/>
</dbReference>
<dbReference type="InterPro" id="IPR003444">
    <property type="entry name" value="MraZ"/>
</dbReference>
<evidence type="ECO:0000313" key="9">
    <source>
        <dbReference type="EMBL" id="SER46753.1"/>
    </source>
</evidence>
<dbReference type="EMBL" id="SWAV01000001">
    <property type="protein sequence ID" value="TKA93488.1"/>
    <property type="molecule type" value="Genomic_DNA"/>
</dbReference>
<accession>A0A031MJ34</accession>
<evidence type="ECO:0000256" key="4">
    <source>
        <dbReference type="ARBA" id="ARBA00023015"/>
    </source>
</evidence>
<evidence type="ECO:0000256" key="6">
    <source>
        <dbReference type="ARBA" id="ARBA00023163"/>
    </source>
</evidence>
<dbReference type="Pfam" id="PF02381">
    <property type="entry name" value="MraZ"/>
    <property type="match status" value="2"/>
</dbReference>